<dbReference type="Pfam" id="PF00063">
    <property type="entry name" value="Myosin_head"/>
    <property type="match status" value="1"/>
</dbReference>
<keyword evidence="6" id="KW-0677">Repeat</keyword>
<evidence type="ECO:0000259" key="22">
    <source>
        <dbReference type="PROSITE" id="PS51757"/>
    </source>
</evidence>
<dbReference type="Proteomes" id="UP001610432">
    <property type="component" value="Unassembled WGS sequence"/>
</dbReference>
<dbReference type="SUPFAM" id="SSF50044">
    <property type="entry name" value="SH3-domain"/>
    <property type="match status" value="1"/>
</dbReference>
<dbReference type="RefSeq" id="XP_070889083.1">
    <property type="nucleotide sequence ID" value="XM_071027070.1"/>
</dbReference>
<comment type="similarity">
    <text evidence="2 18">Belongs to the TRAFAC class myosin-kinesin ATPase superfamily. Myosin family.</text>
</comment>
<evidence type="ECO:0000256" key="4">
    <source>
        <dbReference type="ARBA" id="ARBA00022443"/>
    </source>
</evidence>
<sequence length="1253" mass="138117">MGHSRRPAGGEKKSRFGRSKAAADVGDGRQGGGKPQVKKAVFESTKKKEIGVSDLTLLSKISNEAINDNLKLRFQHDEIYTYIGHVLVSVNPFRDLGIYTDRVLDSYRGKNRLEVPPHVFAVAESSYYNMKSYKDNQCVIISGESGAGKTEAAKRIMQYIASVSGGSDSSIEQTKDMVLATNPLLESFGNAKTLRNNNSSRFGKYLELEFNAQGEPVGANITNYLLEKSRVVGQITNERNFHIFYQFAKGAPQKYRDSFGIQQPQSYLYTSRSKCYDVPGVDDVAEFHDTLNAMSVIGMTEPEQDNVFRMLAAILWLGNVQFGEDDQGNAAITDQSVVDFVAYLLEVESAQVNQALTIRMMETSRGGRRGSVYEVPFNTVQAVAVRDALAKAIYFNLFDWIVQRVNQSLTARGTVANSIGILDIYGFEIFEKNSFEQLCINYVNEKLQQIFIQLTLKAEQEEYEREQITWTPIKYFDNKVVCSLIEDKRPPGVFAALNDACATAHADSGAADNTFVGRLNFLSQNPNFENRQGQFIVKHYAGDVSYAVQGMTDKNKDQLLKDLLNLVQSSGNQFVHTLFPEQVNQDDKRRPPTASDKIKASANDLVATLMKAQPSYIRTIKPNDNKAPKEYNEGNVLHQIKYLGLQENVRIRRAGFAYRQTFDKFVERFYLLSPKTSYAGDYTWTGDVETGARQILKDTRIPPEEYQMGITKVFIKTPETLFALEAMRDRYWHNMAIRIQRAWRNYLRYRTECAIRIQRFWRRTTGGLEFIKLRDQGHQILGGRKERRRMSILGSRRFLGDYVGISNKGGPGEIIRSGAAISTSENVLFSCRGEVLVSKFGRSSKPSPRIFVLTNRNVYIVAQNLVNNQLVISSERTIPIGAVKTISASNFRDDWFSLVVGGQEPDPLVNCVFKTEFFTHLHNALHGQLNLKIGPQIEYNKKPGKLATVKVVKDASQFDSYKSSTIHTGPGEPPNSVSKPTPRGKQVAARPVTKGKLLRPGGPNGGPSKLASRPTPERRPLPQSTPQPAARPTPTPQPAASSRPVPQPVAAVAASHSRNSSTASARAPPPPPPPAAAPGPKKAKVLYDFNSDNSSMLSIRAGELVQIVSKEGNGWWLCMNLDTSAQGWTPEAYLEEQVAPAPRPAPPPPPPAAPRSSATPINGSATVAAAKAKAAPPAPPAKRPNMAGRKTAPAPPPAARDSAVSMNSQDSSGASGRGTPNSLSNASLAGGLAEALRARQSAMQGKHDDDDDW</sequence>
<reference evidence="23 24" key="1">
    <citation type="submission" date="2024-07" db="EMBL/GenBank/DDBJ databases">
        <title>Section-level genome sequencing and comparative genomics of Aspergillus sections Usti and Cavernicolus.</title>
        <authorList>
            <consortium name="Lawrence Berkeley National Laboratory"/>
            <person name="Nybo J.L."/>
            <person name="Vesth T.C."/>
            <person name="Theobald S."/>
            <person name="Frisvad J.C."/>
            <person name="Larsen T.O."/>
            <person name="Kjaerboelling I."/>
            <person name="Rothschild-Mancinelli K."/>
            <person name="Lyhne E.K."/>
            <person name="Kogle M.E."/>
            <person name="Barry K."/>
            <person name="Clum A."/>
            <person name="Na H."/>
            <person name="Ledsgaard L."/>
            <person name="Lin J."/>
            <person name="Lipzen A."/>
            <person name="Kuo A."/>
            <person name="Riley R."/>
            <person name="Mondo S."/>
            <person name="Labutti K."/>
            <person name="Haridas S."/>
            <person name="Pangalinan J."/>
            <person name="Salamov A.A."/>
            <person name="Simmons B.A."/>
            <person name="Magnuson J.K."/>
            <person name="Chen J."/>
            <person name="Drula E."/>
            <person name="Henrissat B."/>
            <person name="Wiebenga A."/>
            <person name="Lubbers R.J."/>
            <person name="Gomes A.C."/>
            <person name="Macurrencykelacurrency M.R."/>
            <person name="Stajich J."/>
            <person name="Grigoriev I.V."/>
            <person name="Mortensen U.H."/>
            <person name="De Vries R.P."/>
            <person name="Baker S.E."/>
            <person name="Andersen M.R."/>
        </authorList>
    </citation>
    <scope>NUCLEOTIDE SEQUENCE [LARGE SCALE GENOMIC DNA]</scope>
    <source>
        <strain evidence="23 24">CBS 449.75</strain>
    </source>
</reference>
<evidence type="ECO:0000256" key="7">
    <source>
        <dbReference type="ARBA" id="ARBA00022741"/>
    </source>
</evidence>
<dbReference type="InterPro" id="IPR036072">
    <property type="entry name" value="MYSc_Myo1"/>
</dbReference>
<feature type="region of interest" description="Disordered" evidence="19">
    <location>
        <begin position="961"/>
        <end position="1086"/>
    </location>
</feature>
<feature type="compositionally biased region" description="Polar residues" evidence="19">
    <location>
        <begin position="1204"/>
        <end position="1220"/>
    </location>
</feature>
<dbReference type="Gene3D" id="1.20.58.530">
    <property type="match status" value="1"/>
</dbReference>
<keyword evidence="12 18" id="KW-0009">Actin-binding</keyword>
<evidence type="ECO:0000313" key="24">
    <source>
        <dbReference type="Proteomes" id="UP001610432"/>
    </source>
</evidence>
<dbReference type="Gene3D" id="1.10.10.820">
    <property type="match status" value="1"/>
</dbReference>
<dbReference type="SMART" id="SM00242">
    <property type="entry name" value="MYSc"/>
    <property type="match status" value="1"/>
</dbReference>
<dbReference type="Pfam" id="PF00018">
    <property type="entry name" value="SH3_1"/>
    <property type="match status" value="1"/>
</dbReference>
<evidence type="ECO:0000256" key="12">
    <source>
        <dbReference type="ARBA" id="ARBA00023203"/>
    </source>
</evidence>
<dbReference type="Gene3D" id="2.30.30.40">
    <property type="entry name" value="SH3 Domains"/>
    <property type="match status" value="1"/>
</dbReference>
<keyword evidence="9 18" id="KW-0067">ATP-binding</keyword>
<gene>
    <name evidence="23" type="ORF">BJX67DRAFT_306869</name>
</gene>
<feature type="compositionally biased region" description="Pro residues" evidence="19">
    <location>
        <begin position="1067"/>
        <end position="1077"/>
    </location>
</feature>
<evidence type="ECO:0000256" key="19">
    <source>
        <dbReference type="SAM" id="MobiDB-lite"/>
    </source>
</evidence>
<dbReference type="InterPro" id="IPR010926">
    <property type="entry name" value="Myosin_TH1"/>
</dbReference>
<dbReference type="InterPro" id="IPR001452">
    <property type="entry name" value="SH3_domain"/>
</dbReference>
<evidence type="ECO:0000256" key="10">
    <source>
        <dbReference type="ARBA" id="ARBA00023123"/>
    </source>
</evidence>
<dbReference type="GeneID" id="98142142"/>
<dbReference type="Gene3D" id="1.20.5.4820">
    <property type="match status" value="1"/>
</dbReference>
<feature type="region of interest" description="Disordered" evidence="19">
    <location>
        <begin position="1"/>
        <end position="40"/>
    </location>
</feature>
<dbReference type="EMBL" id="JBFXLQ010000007">
    <property type="protein sequence ID" value="KAL2870104.1"/>
    <property type="molecule type" value="Genomic_DNA"/>
</dbReference>
<feature type="compositionally biased region" description="Low complexity" evidence="19">
    <location>
        <begin position="1221"/>
        <end position="1239"/>
    </location>
</feature>
<dbReference type="Pfam" id="PF06017">
    <property type="entry name" value="Myosin_TH1"/>
    <property type="match status" value="1"/>
</dbReference>
<comment type="function">
    <text evidence="14">Type-I myosin implicated in the organization of the actin cytoskeleton. Required for proper actin cytoskeleton polarization. At the cell cortex, assembles in patch-like structures together with proteins from the actin-polymerizing machinery and promotes actin assembly. Functions as actin nucleation-promoting factor (NPF) for the Arp2/3 complex. Plays an important role in polarized growth, spore germination, hyphal morphogenesis, and septal wall formation.</text>
</comment>
<comment type="subcellular location">
    <subcellularLocation>
        <location evidence="1">Cytoplasm</location>
        <location evidence="1">Cytoskeleton</location>
        <location evidence="1">Actin patch</location>
    </subcellularLocation>
</comment>
<evidence type="ECO:0000256" key="8">
    <source>
        <dbReference type="ARBA" id="ARBA00022801"/>
    </source>
</evidence>
<dbReference type="PROSITE" id="PS51757">
    <property type="entry name" value="TH1"/>
    <property type="match status" value="1"/>
</dbReference>
<evidence type="ECO:0000256" key="9">
    <source>
        <dbReference type="ARBA" id="ARBA00022840"/>
    </source>
</evidence>
<feature type="domain" description="Myosin motor" evidence="21">
    <location>
        <begin position="50"/>
        <end position="729"/>
    </location>
</feature>
<evidence type="ECO:0000256" key="15">
    <source>
        <dbReference type="ARBA" id="ARBA00029665"/>
    </source>
</evidence>
<dbReference type="Gene3D" id="3.40.850.10">
    <property type="entry name" value="Kinesin motor domain"/>
    <property type="match status" value="1"/>
</dbReference>
<organism evidence="23 24">
    <name type="scientific">Aspergillus lucknowensis</name>
    <dbReference type="NCBI Taxonomy" id="176173"/>
    <lineage>
        <taxon>Eukaryota</taxon>
        <taxon>Fungi</taxon>
        <taxon>Dikarya</taxon>
        <taxon>Ascomycota</taxon>
        <taxon>Pezizomycotina</taxon>
        <taxon>Eurotiomycetes</taxon>
        <taxon>Eurotiomycetidae</taxon>
        <taxon>Eurotiales</taxon>
        <taxon>Aspergillaceae</taxon>
        <taxon>Aspergillus</taxon>
        <taxon>Aspergillus subgen. Nidulantes</taxon>
    </lineage>
</organism>
<feature type="region of interest" description="Disordered" evidence="19">
    <location>
        <begin position="1130"/>
        <end position="1253"/>
    </location>
</feature>
<evidence type="ECO:0000256" key="11">
    <source>
        <dbReference type="ARBA" id="ARBA00023175"/>
    </source>
</evidence>
<name>A0ABR4M141_9EURO</name>
<dbReference type="InterPro" id="IPR036028">
    <property type="entry name" value="SH3-like_dom_sf"/>
</dbReference>
<evidence type="ECO:0000256" key="17">
    <source>
        <dbReference type="PROSITE-ProRule" id="PRU00192"/>
    </source>
</evidence>
<evidence type="ECO:0000259" key="20">
    <source>
        <dbReference type="PROSITE" id="PS50002"/>
    </source>
</evidence>
<evidence type="ECO:0000256" key="6">
    <source>
        <dbReference type="ARBA" id="ARBA00022737"/>
    </source>
</evidence>
<feature type="compositionally biased region" description="Pro residues" evidence="19">
    <location>
        <begin position="1023"/>
        <end position="1037"/>
    </location>
</feature>
<dbReference type="SMART" id="SM00326">
    <property type="entry name" value="SH3"/>
    <property type="match status" value="1"/>
</dbReference>
<keyword evidence="8" id="KW-0378">Hydrolase</keyword>
<dbReference type="SUPFAM" id="SSF52540">
    <property type="entry name" value="P-loop containing nucleoside triphosphate hydrolases"/>
    <property type="match status" value="1"/>
</dbReference>
<feature type="domain" description="TH1" evidence="22">
    <location>
        <begin position="787"/>
        <end position="979"/>
    </location>
</feature>
<keyword evidence="11 18" id="KW-0505">Motor protein</keyword>
<dbReference type="CDD" id="cd01378">
    <property type="entry name" value="MYSc_Myo1"/>
    <property type="match status" value="1"/>
</dbReference>
<evidence type="ECO:0000256" key="5">
    <source>
        <dbReference type="ARBA" id="ARBA00022490"/>
    </source>
</evidence>
<evidence type="ECO:0000256" key="18">
    <source>
        <dbReference type="PROSITE-ProRule" id="PRU00782"/>
    </source>
</evidence>
<keyword evidence="10 18" id="KW-0518">Myosin</keyword>
<feature type="domain" description="SH3" evidence="20">
    <location>
        <begin position="1078"/>
        <end position="1139"/>
    </location>
</feature>
<keyword evidence="13" id="KW-0206">Cytoskeleton</keyword>
<comment type="caution">
    <text evidence="23">The sequence shown here is derived from an EMBL/GenBank/DDBJ whole genome shotgun (WGS) entry which is preliminary data.</text>
</comment>
<dbReference type="PANTHER" id="PTHR13140">
    <property type="entry name" value="MYOSIN"/>
    <property type="match status" value="1"/>
</dbReference>
<dbReference type="InterPro" id="IPR036961">
    <property type="entry name" value="Kinesin_motor_dom_sf"/>
</dbReference>
<dbReference type="PROSITE" id="PS50002">
    <property type="entry name" value="SH3"/>
    <property type="match status" value="1"/>
</dbReference>
<dbReference type="PANTHER" id="PTHR13140:SF837">
    <property type="entry name" value="MYOSIN-3-RELATED"/>
    <property type="match status" value="1"/>
</dbReference>
<dbReference type="InterPro" id="IPR054489">
    <property type="entry name" value="Myo1_CA"/>
</dbReference>
<dbReference type="InterPro" id="IPR001609">
    <property type="entry name" value="Myosin_head_motor_dom-like"/>
</dbReference>
<feature type="region of interest" description="Actin-binding" evidence="18">
    <location>
        <begin position="602"/>
        <end position="624"/>
    </location>
</feature>
<evidence type="ECO:0000256" key="16">
    <source>
        <dbReference type="ARBA" id="ARBA00032645"/>
    </source>
</evidence>
<dbReference type="InterPro" id="IPR035535">
    <property type="entry name" value="Fungal_myosin-I_SH3"/>
</dbReference>
<protein>
    <recommendedName>
        <fullName evidence="3">Myosin-1</fullName>
    </recommendedName>
    <alternativeName>
        <fullName evidence="16">Class I unconventional myosin</fullName>
    </alternativeName>
    <alternativeName>
        <fullName evidence="15">Type I myosin</fullName>
    </alternativeName>
</protein>
<proteinExistence type="inferred from homology"/>
<keyword evidence="24" id="KW-1185">Reference proteome</keyword>
<accession>A0ABR4M141</accession>
<feature type="binding site" evidence="18">
    <location>
        <begin position="143"/>
        <end position="150"/>
    </location>
    <ligand>
        <name>ATP</name>
        <dbReference type="ChEBI" id="CHEBI:30616"/>
    </ligand>
</feature>
<dbReference type="Pfam" id="PF22773">
    <property type="entry name" value="Myo1_CA"/>
    <property type="match status" value="1"/>
</dbReference>
<dbReference type="Gene3D" id="1.20.120.720">
    <property type="entry name" value="Myosin VI head, motor domain, U50 subdomain"/>
    <property type="match status" value="1"/>
</dbReference>
<feature type="compositionally biased region" description="Pro residues" evidence="19">
    <location>
        <begin position="1141"/>
        <end position="1153"/>
    </location>
</feature>
<keyword evidence="5" id="KW-0963">Cytoplasm</keyword>
<dbReference type="PRINTS" id="PR00193">
    <property type="entry name" value="MYOSINHEAVY"/>
</dbReference>
<feature type="compositionally biased region" description="Low complexity" evidence="19">
    <location>
        <begin position="1038"/>
        <end position="1066"/>
    </location>
</feature>
<evidence type="ECO:0000256" key="1">
    <source>
        <dbReference type="ARBA" id="ARBA00004134"/>
    </source>
</evidence>
<evidence type="ECO:0000256" key="13">
    <source>
        <dbReference type="ARBA" id="ARBA00023212"/>
    </source>
</evidence>
<keyword evidence="4 17" id="KW-0728">SH3 domain</keyword>
<dbReference type="CDD" id="cd11858">
    <property type="entry name" value="SH3_Myosin-I_fungi"/>
    <property type="match status" value="1"/>
</dbReference>
<dbReference type="InterPro" id="IPR027417">
    <property type="entry name" value="P-loop_NTPase"/>
</dbReference>
<evidence type="ECO:0000256" key="14">
    <source>
        <dbReference type="ARBA" id="ARBA00025425"/>
    </source>
</evidence>
<dbReference type="PROSITE" id="PS51456">
    <property type="entry name" value="MYOSIN_MOTOR"/>
    <property type="match status" value="1"/>
</dbReference>
<evidence type="ECO:0000259" key="21">
    <source>
        <dbReference type="PROSITE" id="PS51456"/>
    </source>
</evidence>
<evidence type="ECO:0000256" key="3">
    <source>
        <dbReference type="ARBA" id="ARBA00016187"/>
    </source>
</evidence>
<evidence type="ECO:0000256" key="2">
    <source>
        <dbReference type="ARBA" id="ARBA00008314"/>
    </source>
</evidence>
<evidence type="ECO:0000313" key="23">
    <source>
        <dbReference type="EMBL" id="KAL2870104.1"/>
    </source>
</evidence>
<keyword evidence="7 18" id="KW-0547">Nucleotide-binding</keyword>